<evidence type="ECO:0000256" key="5">
    <source>
        <dbReference type="SAM" id="SignalP"/>
    </source>
</evidence>
<dbReference type="GO" id="GO:0009279">
    <property type="term" value="C:cell outer membrane"/>
    <property type="evidence" value="ECO:0007669"/>
    <property type="project" value="UniProtKB-SubCell"/>
</dbReference>
<dbReference type="InterPro" id="IPR006665">
    <property type="entry name" value="OmpA-like"/>
</dbReference>
<dbReference type="Gene3D" id="3.30.1330.60">
    <property type="entry name" value="OmpA-like domain"/>
    <property type="match status" value="1"/>
</dbReference>
<dbReference type="Pfam" id="PF13432">
    <property type="entry name" value="TPR_16"/>
    <property type="match status" value="1"/>
</dbReference>
<dbReference type="InterPro" id="IPR011990">
    <property type="entry name" value="TPR-like_helical_dom_sf"/>
</dbReference>
<dbReference type="CDD" id="cd07185">
    <property type="entry name" value="OmpA_C-like"/>
    <property type="match status" value="1"/>
</dbReference>
<evidence type="ECO:0000259" key="6">
    <source>
        <dbReference type="PROSITE" id="PS51123"/>
    </source>
</evidence>
<dbReference type="PROSITE" id="PS51123">
    <property type="entry name" value="OMPA_2"/>
    <property type="match status" value="1"/>
</dbReference>
<dbReference type="Gene3D" id="1.25.40.10">
    <property type="entry name" value="Tetratricopeptide repeat domain"/>
    <property type="match status" value="1"/>
</dbReference>
<dbReference type="PANTHER" id="PTHR30329">
    <property type="entry name" value="STATOR ELEMENT OF FLAGELLAR MOTOR COMPLEX"/>
    <property type="match status" value="1"/>
</dbReference>
<evidence type="ECO:0000256" key="4">
    <source>
        <dbReference type="PROSITE-ProRule" id="PRU00473"/>
    </source>
</evidence>
<feature type="chain" id="PRO_5030965203" evidence="5">
    <location>
        <begin position="24"/>
        <end position="656"/>
    </location>
</feature>
<dbReference type="InterPro" id="IPR006664">
    <property type="entry name" value="OMP_bac"/>
</dbReference>
<dbReference type="Pfam" id="PF07676">
    <property type="entry name" value="PD40"/>
    <property type="match status" value="2"/>
</dbReference>
<name>A0A7X9NZ39_9BACT</name>
<evidence type="ECO:0000313" key="7">
    <source>
        <dbReference type="EMBL" id="NME66473.1"/>
    </source>
</evidence>
<dbReference type="RefSeq" id="WP_169654221.1">
    <property type="nucleotide sequence ID" value="NZ_JABANE010000001.1"/>
</dbReference>
<comment type="subcellular location">
    <subcellularLocation>
        <location evidence="1">Cell outer membrane</location>
    </subcellularLocation>
</comment>
<comment type="caution">
    <text evidence="7">The sequence shown here is derived from an EMBL/GenBank/DDBJ whole genome shotgun (WGS) entry which is preliminary data.</text>
</comment>
<dbReference type="PANTHER" id="PTHR30329:SF21">
    <property type="entry name" value="LIPOPROTEIN YIAD-RELATED"/>
    <property type="match status" value="1"/>
</dbReference>
<feature type="domain" description="OmpA-like" evidence="6">
    <location>
        <begin position="538"/>
        <end position="656"/>
    </location>
</feature>
<evidence type="ECO:0000256" key="1">
    <source>
        <dbReference type="ARBA" id="ARBA00004442"/>
    </source>
</evidence>
<dbReference type="Proteomes" id="UP000576082">
    <property type="component" value="Unassembled WGS sequence"/>
</dbReference>
<keyword evidence="8" id="KW-1185">Reference proteome</keyword>
<dbReference type="InterPro" id="IPR011659">
    <property type="entry name" value="WD40"/>
</dbReference>
<protein>
    <submittedName>
        <fullName evidence="7">OmpA family protein</fullName>
    </submittedName>
</protein>
<evidence type="ECO:0000313" key="8">
    <source>
        <dbReference type="Proteomes" id="UP000576082"/>
    </source>
</evidence>
<accession>A0A7X9NZ39</accession>
<keyword evidence="3" id="KW-0998">Cell outer membrane</keyword>
<reference evidence="7 8" key="1">
    <citation type="submission" date="2020-04" db="EMBL/GenBank/DDBJ databases">
        <title>Flammeovirga sp. SR4, a novel species isolated from seawater.</title>
        <authorList>
            <person name="Wang X."/>
        </authorList>
    </citation>
    <scope>NUCLEOTIDE SEQUENCE [LARGE SCALE GENOMIC DNA]</scope>
    <source>
        <strain evidence="7 8">ATCC 23126</strain>
    </source>
</reference>
<feature type="signal peptide" evidence="5">
    <location>
        <begin position="1"/>
        <end position="23"/>
    </location>
</feature>
<organism evidence="7 8">
    <name type="scientific">Flammeovirga aprica JL-4</name>
    <dbReference type="NCBI Taxonomy" id="694437"/>
    <lineage>
        <taxon>Bacteria</taxon>
        <taxon>Pseudomonadati</taxon>
        <taxon>Bacteroidota</taxon>
        <taxon>Cytophagia</taxon>
        <taxon>Cytophagales</taxon>
        <taxon>Flammeovirgaceae</taxon>
        <taxon>Flammeovirga</taxon>
    </lineage>
</organism>
<dbReference type="SUPFAM" id="SSF82171">
    <property type="entry name" value="DPP6 N-terminal domain-like"/>
    <property type="match status" value="1"/>
</dbReference>
<proteinExistence type="predicted"/>
<keyword evidence="5" id="KW-0732">Signal</keyword>
<sequence>MKRLLIAISIASLFGSCSSPLSVAEKHFLNGEYQPAIHKYENIVSSDKYTKEKPEAYFKIAEAYRLSNRLVEALPYYKKAKDSGYENMDMYYYYAYGLELQGDYEKARKLFSRYAKEGDDRQLIRRAKDEIKQIDMVDSLSKVVDPFIEVTKCDAINTEASEYSPMFLKGDLIFASTRDTKDAVYHGTGEGYSSLYRYTFDKADSCNGTVTFFDSLINNPNFHEASATFNREGTYMIFAKSNSGHHKENYKEVDLYESRLEGGKWTEPTILNISSPQSWDACPALSTNGKTLYFASNRKGGYGGIDIYRSQLNTNGSWGKPRNMGPKINSRGNDMFPFVAPTGKMYFASDGHPGLGGLDLFEATRKNKKISIRNMGKPFNSSADDFGLVFLEKRFGAFTSNRIEGGGEAATDHIYFFSDKTPILKPVNYFLAGTAFSTKDTSRVLLAGVDVVLYTPEMELIEKVVSNKDGRYEFKTQLTMGDEYILTGDKEKYFKDSVYYTTADKEVDQDDVKDLPEKIVNWTLESEVELTKDFYDELVEEGEITLNNIFYDFDDYRIRPDAARELNKLVTLLKQHPNISIELGSHTDDRGSEKYNLKLSQKRAEAAVEYIVSRGIDPNRLEAKGYGELLPVEFNAETEEEHQLNRRTTIALLDDI</sequence>
<evidence type="ECO:0000256" key="2">
    <source>
        <dbReference type="ARBA" id="ARBA00023136"/>
    </source>
</evidence>
<dbReference type="SUPFAM" id="SSF48452">
    <property type="entry name" value="TPR-like"/>
    <property type="match status" value="1"/>
</dbReference>
<dbReference type="InterPro" id="IPR050330">
    <property type="entry name" value="Bact_OuterMem_StrucFunc"/>
</dbReference>
<dbReference type="Gene3D" id="2.120.10.30">
    <property type="entry name" value="TolB, C-terminal domain"/>
    <property type="match status" value="1"/>
</dbReference>
<dbReference type="Pfam" id="PF00691">
    <property type="entry name" value="OmpA"/>
    <property type="match status" value="1"/>
</dbReference>
<dbReference type="PRINTS" id="PR01021">
    <property type="entry name" value="OMPADOMAIN"/>
</dbReference>
<dbReference type="EMBL" id="JABANE010000001">
    <property type="protein sequence ID" value="NME66473.1"/>
    <property type="molecule type" value="Genomic_DNA"/>
</dbReference>
<dbReference type="AlphaFoldDB" id="A0A7X9NZ39"/>
<dbReference type="InterPro" id="IPR036737">
    <property type="entry name" value="OmpA-like_sf"/>
</dbReference>
<dbReference type="InterPro" id="IPR011042">
    <property type="entry name" value="6-blade_b-propeller_TolB-like"/>
</dbReference>
<gene>
    <name evidence="7" type="ORF">HHU12_00725</name>
</gene>
<dbReference type="SUPFAM" id="SSF103088">
    <property type="entry name" value="OmpA-like"/>
    <property type="match status" value="1"/>
</dbReference>
<dbReference type="PROSITE" id="PS51257">
    <property type="entry name" value="PROKAR_LIPOPROTEIN"/>
    <property type="match status" value="1"/>
</dbReference>
<keyword evidence="2 4" id="KW-0472">Membrane</keyword>
<evidence type="ECO:0000256" key="3">
    <source>
        <dbReference type="ARBA" id="ARBA00023237"/>
    </source>
</evidence>